<feature type="transmembrane region" description="Helical" evidence="1">
    <location>
        <begin position="91"/>
        <end position="111"/>
    </location>
</feature>
<name>A0A6A6ZKN6_9PLEO</name>
<proteinExistence type="predicted"/>
<gene>
    <name evidence="2" type="ORF">CC86DRAFT_98729</name>
</gene>
<sequence>MGVKCIPERPKPRITDIKRVARWQFNSPDVQSHFAASSTTSSPPNTPNYISTTLSTTSSISRSIETSTASGFLPIRVDNTKEDKSRAQGGVVAAVTLAGLCIVVTLVWLCLRRKRRSTSWRTRGR</sequence>
<evidence type="ECO:0000313" key="2">
    <source>
        <dbReference type="EMBL" id="KAF2821620.1"/>
    </source>
</evidence>
<accession>A0A6A6ZKN6</accession>
<keyword evidence="1" id="KW-0812">Transmembrane</keyword>
<organism evidence="2 3">
    <name type="scientific">Ophiobolus disseminans</name>
    <dbReference type="NCBI Taxonomy" id="1469910"/>
    <lineage>
        <taxon>Eukaryota</taxon>
        <taxon>Fungi</taxon>
        <taxon>Dikarya</taxon>
        <taxon>Ascomycota</taxon>
        <taxon>Pezizomycotina</taxon>
        <taxon>Dothideomycetes</taxon>
        <taxon>Pleosporomycetidae</taxon>
        <taxon>Pleosporales</taxon>
        <taxon>Pleosporineae</taxon>
        <taxon>Phaeosphaeriaceae</taxon>
        <taxon>Ophiobolus</taxon>
    </lineage>
</organism>
<evidence type="ECO:0000313" key="3">
    <source>
        <dbReference type="Proteomes" id="UP000799424"/>
    </source>
</evidence>
<dbReference type="Proteomes" id="UP000799424">
    <property type="component" value="Unassembled WGS sequence"/>
</dbReference>
<keyword evidence="1" id="KW-1133">Transmembrane helix</keyword>
<keyword evidence="1" id="KW-0472">Membrane</keyword>
<dbReference type="EMBL" id="MU006236">
    <property type="protein sequence ID" value="KAF2821620.1"/>
    <property type="molecule type" value="Genomic_DNA"/>
</dbReference>
<evidence type="ECO:0000256" key="1">
    <source>
        <dbReference type="SAM" id="Phobius"/>
    </source>
</evidence>
<reference evidence="2" key="1">
    <citation type="journal article" date="2020" name="Stud. Mycol.">
        <title>101 Dothideomycetes genomes: a test case for predicting lifestyles and emergence of pathogens.</title>
        <authorList>
            <person name="Haridas S."/>
            <person name="Albert R."/>
            <person name="Binder M."/>
            <person name="Bloem J."/>
            <person name="Labutti K."/>
            <person name="Salamov A."/>
            <person name="Andreopoulos B."/>
            <person name="Baker S."/>
            <person name="Barry K."/>
            <person name="Bills G."/>
            <person name="Bluhm B."/>
            <person name="Cannon C."/>
            <person name="Castanera R."/>
            <person name="Culley D."/>
            <person name="Daum C."/>
            <person name="Ezra D."/>
            <person name="Gonzalez J."/>
            <person name="Henrissat B."/>
            <person name="Kuo A."/>
            <person name="Liang C."/>
            <person name="Lipzen A."/>
            <person name="Lutzoni F."/>
            <person name="Magnuson J."/>
            <person name="Mondo S."/>
            <person name="Nolan M."/>
            <person name="Ohm R."/>
            <person name="Pangilinan J."/>
            <person name="Park H.-J."/>
            <person name="Ramirez L."/>
            <person name="Alfaro M."/>
            <person name="Sun H."/>
            <person name="Tritt A."/>
            <person name="Yoshinaga Y."/>
            <person name="Zwiers L.-H."/>
            <person name="Turgeon B."/>
            <person name="Goodwin S."/>
            <person name="Spatafora J."/>
            <person name="Crous P."/>
            <person name="Grigoriev I."/>
        </authorList>
    </citation>
    <scope>NUCLEOTIDE SEQUENCE</scope>
    <source>
        <strain evidence="2">CBS 113818</strain>
    </source>
</reference>
<keyword evidence="3" id="KW-1185">Reference proteome</keyword>
<protein>
    <submittedName>
        <fullName evidence="2">Uncharacterized protein</fullName>
    </submittedName>
</protein>
<dbReference type="AlphaFoldDB" id="A0A6A6ZKN6"/>